<evidence type="ECO:0000256" key="1">
    <source>
        <dbReference type="ARBA" id="ARBA00004613"/>
    </source>
</evidence>
<dbReference type="GO" id="GO:0031069">
    <property type="term" value="P:hair follicle morphogenesis"/>
    <property type="evidence" value="ECO:0007669"/>
    <property type="project" value="Ensembl"/>
</dbReference>
<dbReference type="GO" id="GO:0007411">
    <property type="term" value="P:axon guidance"/>
    <property type="evidence" value="ECO:0007669"/>
    <property type="project" value="Ensembl"/>
</dbReference>
<feature type="disulfide bond" evidence="10">
    <location>
        <begin position="98"/>
        <end position="123"/>
    </location>
</feature>
<feature type="chain" id="PRO_5010397777" description="Phospholipase A2" evidence="12">
    <location>
        <begin position="32"/>
        <end position="163"/>
    </location>
</feature>
<evidence type="ECO:0000259" key="13">
    <source>
        <dbReference type="SMART" id="SM00085"/>
    </source>
</evidence>
<dbReference type="KEGG" id="csyr:103267254"/>
<dbReference type="GO" id="GO:0046471">
    <property type="term" value="P:phosphatidylglycerol metabolic process"/>
    <property type="evidence" value="ECO:0007669"/>
    <property type="project" value="Ensembl"/>
</dbReference>
<dbReference type="GO" id="GO:0141193">
    <property type="term" value="P:nuclear receptor-mediated signaling pathway"/>
    <property type="evidence" value="ECO:0007669"/>
    <property type="project" value="Ensembl"/>
</dbReference>
<dbReference type="GO" id="GO:0042632">
    <property type="term" value="P:cholesterol homeostasis"/>
    <property type="evidence" value="ECO:0007669"/>
    <property type="project" value="Ensembl"/>
</dbReference>
<dbReference type="RefSeq" id="XP_008063049.1">
    <property type="nucleotide sequence ID" value="XM_008064858.2"/>
</dbReference>
<dbReference type="GO" id="GO:0043030">
    <property type="term" value="P:regulation of macrophage activation"/>
    <property type="evidence" value="ECO:0007669"/>
    <property type="project" value="Ensembl"/>
</dbReference>
<dbReference type="GO" id="GO:0006658">
    <property type="term" value="P:phosphatidylserine metabolic process"/>
    <property type="evidence" value="ECO:0007669"/>
    <property type="project" value="Ensembl"/>
</dbReference>
<evidence type="ECO:0000313" key="15">
    <source>
        <dbReference type="RefSeq" id="XP_008063049.1"/>
    </source>
</evidence>
<comment type="catalytic activity">
    <reaction evidence="6">
        <text>1-hexadecanoyl-2-(9Z-octadecenoyl)-sn-glycero-3-phosphocholine + H2O = 1-hexadecanoyl-sn-glycero-3-phosphocholine + (9Z)-octadecenoate + H(+)</text>
        <dbReference type="Rhea" id="RHEA:38779"/>
        <dbReference type="ChEBI" id="CHEBI:15377"/>
        <dbReference type="ChEBI" id="CHEBI:15378"/>
        <dbReference type="ChEBI" id="CHEBI:30823"/>
        <dbReference type="ChEBI" id="CHEBI:72998"/>
        <dbReference type="ChEBI" id="CHEBI:73001"/>
    </reaction>
    <physiologicalReaction direction="left-to-right" evidence="6">
        <dbReference type="Rhea" id="RHEA:38780"/>
    </physiologicalReaction>
</comment>
<keyword evidence="3 12" id="KW-0964">Secreted</keyword>
<dbReference type="GO" id="GO:0062234">
    <property type="term" value="P:platelet activating factor catabolic process"/>
    <property type="evidence" value="ECO:0007669"/>
    <property type="project" value="Ensembl"/>
</dbReference>
<dbReference type="GO" id="GO:0001516">
    <property type="term" value="P:prostaglandin biosynthetic process"/>
    <property type="evidence" value="ECO:0007669"/>
    <property type="project" value="Ensembl"/>
</dbReference>
<keyword evidence="9" id="KW-0479">Metal-binding</keyword>
<dbReference type="Pfam" id="PF00068">
    <property type="entry name" value="Phospholip_A2_1"/>
    <property type="match status" value="1"/>
</dbReference>
<dbReference type="PANTHER" id="PTHR11716:SF4">
    <property type="entry name" value="GROUP 10 SECRETORY PHOSPHOLIPASE A2"/>
    <property type="match status" value="1"/>
</dbReference>
<dbReference type="GO" id="GO:0051607">
    <property type="term" value="P:defense response to virus"/>
    <property type="evidence" value="ECO:0007669"/>
    <property type="project" value="Ensembl"/>
</dbReference>
<feature type="disulfide bond" evidence="10">
    <location>
        <begin position="65"/>
        <end position="155"/>
    </location>
</feature>
<dbReference type="GO" id="GO:0090370">
    <property type="term" value="P:negative regulation of cholesterol efflux"/>
    <property type="evidence" value="ECO:0007669"/>
    <property type="project" value="Ensembl"/>
</dbReference>
<dbReference type="GO" id="GO:0051247">
    <property type="term" value="P:positive regulation of protein metabolic process"/>
    <property type="evidence" value="ECO:0007669"/>
    <property type="project" value="Ensembl"/>
</dbReference>
<keyword evidence="14" id="KW-1185">Reference proteome</keyword>
<gene>
    <name evidence="15" type="primary">LOC103267254</name>
</gene>
<dbReference type="InterPro" id="IPR001211">
    <property type="entry name" value="PLA2"/>
</dbReference>
<dbReference type="InterPro" id="IPR033113">
    <property type="entry name" value="PLA2_histidine"/>
</dbReference>
<feature type="disulfide bond" evidence="10">
    <location>
        <begin position="82"/>
        <end position="137"/>
    </location>
</feature>
<feature type="disulfide bond" evidence="10">
    <location>
        <begin position="67"/>
        <end position="83"/>
    </location>
</feature>
<evidence type="ECO:0000256" key="12">
    <source>
        <dbReference type="RuleBase" id="RU361236"/>
    </source>
</evidence>
<dbReference type="GO" id="GO:0003847">
    <property type="term" value="F:1-alkyl-2-acetylglycerophosphocholine esterase activity"/>
    <property type="evidence" value="ECO:0007669"/>
    <property type="project" value="Ensembl"/>
</dbReference>
<evidence type="ECO:0000313" key="14">
    <source>
        <dbReference type="Proteomes" id="UP000189704"/>
    </source>
</evidence>
<dbReference type="SUPFAM" id="SSF48619">
    <property type="entry name" value="Phospholipase A2, PLA2"/>
    <property type="match status" value="1"/>
</dbReference>
<dbReference type="SMART" id="SM00085">
    <property type="entry name" value="PA2c"/>
    <property type="match status" value="1"/>
</dbReference>
<dbReference type="InterPro" id="IPR036444">
    <property type="entry name" value="PLipase_A2_dom_sf"/>
</dbReference>
<feature type="signal peptide" evidence="12">
    <location>
        <begin position="1"/>
        <end position="31"/>
    </location>
</feature>
<evidence type="ECO:0000256" key="7">
    <source>
        <dbReference type="ARBA" id="ARBA00049039"/>
    </source>
</evidence>
<sequence length="163" mass="17945">MGLLPPGPPVMLLLPPTLLLLLGPEPSPSAAFKQSHVYRRGILELAGTVNCVGTRSPIAYMSYGCYCGLGGHGQPLDAIDQCCQQHDCCYSRTEDAGCMPKLQRYSWQCVNQSVVCGPAQSKCQELLCKCDQEIASCLARTTYNFKYLFYPKHLCEQDSPKCD</sequence>
<evidence type="ECO:0000256" key="5">
    <source>
        <dbReference type="ARBA" id="ARBA00023422"/>
    </source>
</evidence>
<dbReference type="Proteomes" id="UP000189704">
    <property type="component" value="Unplaced"/>
</dbReference>
<evidence type="ECO:0000256" key="11">
    <source>
        <dbReference type="RuleBase" id="RU003654"/>
    </source>
</evidence>
<dbReference type="GO" id="GO:0047498">
    <property type="term" value="F:calcium-dependent phospholipase A2 activity"/>
    <property type="evidence" value="ECO:0007669"/>
    <property type="project" value="Ensembl"/>
</dbReference>
<keyword evidence="4 10" id="KW-1015">Disulfide bond</keyword>
<dbReference type="GO" id="GO:2000344">
    <property type="term" value="P:positive regulation of acrosome reaction"/>
    <property type="evidence" value="ECO:0007669"/>
    <property type="project" value="Ensembl"/>
</dbReference>
<dbReference type="STRING" id="1868482.ENSTSYP00000003429"/>
<dbReference type="GO" id="GO:0090238">
    <property type="term" value="P:positive regulation of arachidonate secretion"/>
    <property type="evidence" value="ECO:0007669"/>
    <property type="project" value="Ensembl"/>
</dbReference>
<dbReference type="AlphaFoldDB" id="A0A1U7TSV3"/>
<keyword evidence="12" id="KW-0443">Lipid metabolism</keyword>
<organism evidence="14 15">
    <name type="scientific">Carlito syrichta</name>
    <name type="common">Philippine tarsier</name>
    <name type="synonym">Tarsius syrichta</name>
    <dbReference type="NCBI Taxonomy" id="1868482"/>
    <lineage>
        <taxon>Eukaryota</taxon>
        <taxon>Metazoa</taxon>
        <taxon>Chordata</taxon>
        <taxon>Craniata</taxon>
        <taxon>Vertebrata</taxon>
        <taxon>Euteleostomi</taxon>
        <taxon>Mammalia</taxon>
        <taxon>Eutheria</taxon>
        <taxon>Euarchontoglires</taxon>
        <taxon>Primates</taxon>
        <taxon>Haplorrhini</taxon>
        <taxon>Tarsiiformes</taxon>
        <taxon>Tarsiidae</taxon>
        <taxon>Carlito</taxon>
    </lineage>
</organism>
<comment type="catalytic activity">
    <reaction evidence="7">
        <text>1-hexadecanoyl-2-(9Z,12Z-octadecadienoyl)-sn-glycero-3-phosphoethanolamine + H2O = 1-hexadecanoyl-sn-glycero-3-phosphoethanolamine + (9Z,12Z)-octadecadienoate + H(+)</text>
        <dbReference type="Rhea" id="RHEA:40815"/>
        <dbReference type="ChEBI" id="CHEBI:15377"/>
        <dbReference type="ChEBI" id="CHEBI:15378"/>
        <dbReference type="ChEBI" id="CHEBI:30245"/>
        <dbReference type="ChEBI" id="CHEBI:73004"/>
        <dbReference type="ChEBI" id="CHEBI:73008"/>
    </reaction>
    <physiologicalReaction direction="left-to-right" evidence="7">
        <dbReference type="Rhea" id="RHEA:40816"/>
    </physiologicalReaction>
</comment>
<dbReference type="GO" id="GO:0051977">
    <property type="term" value="P:lysophospholipid transport"/>
    <property type="evidence" value="ECO:0007669"/>
    <property type="project" value="Ensembl"/>
</dbReference>
<dbReference type="FunFam" id="1.20.90.10:FF:000001">
    <property type="entry name" value="Basic phospholipase A2 homolog"/>
    <property type="match status" value="1"/>
</dbReference>
<dbReference type="GO" id="GO:0010884">
    <property type="term" value="P:positive regulation of lipid storage"/>
    <property type="evidence" value="ECO:0007669"/>
    <property type="project" value="Ensembl"/>
</dbReference>
<dbReference type="Gene3D" id="1.20.90.10">
    <property type="entry name" value="Phospholipase A2 domain"/>
    <property type="match status" value="1"/>
</dbReference>
<dbReference type="GO" id="GO:1900016">
    <property type="term" value="P:negative regulation of cytokine production involved in inflammatory response"/>
    <property type="evidence" value="ECO:0007669"/>
    <property type="project" value="Ensembl"/>
</dbReference>
<dbReference type="GO" id="GO:0005615">
    <property type="term" value="C:extracellular space"/>
    <property type="evidence" value="ECO:0007669"/>
    <property type="project" value="Ensembl"/>
</dbReference>
<dbReference type="GO" id="GO:0034638">
    <property type="term" value="P:phosphatidylcholine catabolic process"/>
    <property type="evidence" value="ECO:0007669"/>
    <property type="project" value="Ensembl"/>
</dbReference>
<dbReference type="GO" id="GO:0042116">
    <property type="term" value="P:macrophage activation"/>
    <property type="evidence" value="ECO:0007669"/>
    <property type="project" value="Ensembl"/>
</dbReference>
<dbReference type="GO" id="GO:0036335">
    <property type="term" value="P:intestinal stem cell homeostasis"/>
    <property type="evidence" value="ECO:0007669"/>
    <property type="project" value="Ensembl"/>
</dbReference>
<evidence type="ECO:0000256" key="8">
    <source>
        <dbReference type="PIRSR" id="PIRSR601211-1"/>
    </source>
</evidence>
<dbReference type="CDD" id="cd00125">
    <property type="entry name" value="PLA2c"/>
    <property type="match status" value="1"/>
</dbReference>
<dbReference type="GO" id="GO:0005509">
    <property type="term" value="F:calcium ion binding"/>
    <property type="evidence" value="ECO:0007669"/>
    <property type="project" value="InterPro"/>
</dbReference>
<name>A0A1U7TSV3_CARSF</name>
<dbReference type="EC" id="3.1.1.4" evidence="12"/>
<dbReference type="GO" id="GO:0034374">
    <property type="term" value="P:low-density lipoprotein particle remodeling"/>
    <property type="evidence" value="ECO:0007669"/>
    <property type="project" value="Ensembl"/>
</dbReference>
<dbReference type="GO" id="GO:0023019">
    <property type="term" value="P:signal transduction involved in regulation of gene expression"/>
    <property type="evidence" value="ECO:0007669"/>
    <property type="project" value="Ensembl"/>
</dbReference>
<dbReference type="GO" id="GO:0002532">
    <property type="term" value="P:production of molecular mediator involved in inflammatory response"/>
    <property type="evidence" value="ECO:0007669"/>
    <property type="project" value="Ensembl"/>
</dbReference>
<dbReference type="GO" id="GO:0046337">
    <property type="term" value="P:phosphatidylethanolamine metabolic process"/>
    <property type="evidence" value="ECO:0007669"/>
    <property type="project" value="Ensembl"/>
</dbReference>
<feature type="active site" evidence="8">
    <location>
        <position position="131"/>
    </location>
</feature>
<comment type="similarity">
    <text evidence="2 11">Belongs to the phospholipase A2 family.</text>
</comment>
<dbReference type="OMA" id="YPRFLCE"/>
<feature type="disulfide bond" evidence="10">
    <location>
        <begin position="89"/>
        <end position="130"/>
    </location>
</feature>
<feature type="binding site" evidence="9">
    <location>
        <position position="66"/>
    </location>
    <ligand>
        <name>Ca(2+)</name>
        <dbReference type="ChEBI" id="CHEBI:29108"/>
    </ligand>
</feature>
<dbReference type="InterPro" id="IPR016090">
    <property type="entry name" value="PLA2-like_dom"/>
</dbReference>
<keyword evidence="12" id="KW-0378">Hydrolase</keyword>
<dbReference type="GO" id="GO:0050482">
    <property type="term" value="P:arachidonate secretion"/>
    <property type="evidence" value="ECO:0007669"/>
    <property type="project" value="InterPro"/>
</dbReference>
<dbReference type="GO" id="GO:1990830">
    <property type="term" value="P:cellular response to leukemia inhibitory factor"/>
    <property type="evidence" value="ECO:0007669"/>
    <property type="project" value="Ensembl"/>
</dbReference>
<comment type="cofactor">
    <cofactor evidence="9">
        <name>Ca(2+)</name>
        <dbReference type="ChEBI" id="CHEBI:29108"/>
    </cofactor>
    <text evidence="9">Binds 1 Ca(2+) ion per subunit.</text>
</comment>
<feature type="binding site" evidence="9">
    <location>
        <position position="68"/>
    </location>
    <ligand>
        <name>Ca(2+)</name>
        <dbReference type="ChEBI" id="CHEBI:29108"/>
    </ligand>
</feature>
<dbReference type="PANTHER" id="PTHR11716">
    <property type="entry name" value="PHOSPHOLIPASE A2 FAMILY MEMBER"/>
    <property type="match status" value="1"/>
</dbReference>
<dbReference type="GO" id="GO:0050728">
    <property type="term" value="P:negative regulation of inflammatory response"/>
    <property type="evidence" value="ECO:0007669"/>
    <property type="project" value="Ensembl"/>
</dbReference>
<feature type="domain" description="Phospholipase A2-like central" evidence="13">
    <location>
        <begin position="41"/>
        <end position="156"/>
    </location>
</feature>
<dbReference type="GO" id="GO:0000122">
    <property type="term" value="P:negative regulation of transcription by RNA polymerase II"/>
    <property type="evidence" value="ECO:0007669"/>
    <property type="project" value="Ensembl"/>
</dbReference>
<dbReference type="GO" id="GO:0005543">
    <property type="term" value="F:phospholipid binding"/>
    <property type="evidence" value="ECO:0007669"/>
    <property type="project" value="TreeGrafter"/>
</dbReference>
<dbReference type="GO" id="GO:0001669">
    <property type="term" value="C:acrosomal vesicle"/>
    <property type="evidence" value="ECO:0007669"/>
    <property type="project" value="Ensembl"/>
</dbReference>
<evidence type="ECO:0000256" key="10">
    <source>
        <dbReference type="PIRSR" id="PIRSR601211-3"/>
    </source>
</evidence>
<comment type="catalytic activity">
    <reaction evidence="5">
        <text>a 1,2-diacyl-sn-glycero-3-phosphocholine + H2O = a 1-acyl-sn-glycero-3-phosphocholine + a fatty acid + H(+)</text>
        <dbReference type="Rhea" id="RHEA:15801"/>
        <dbReference type="ChEBI" id="CHEBI:15377"/>
        <dbReference type="ChEBI" id="CHEBI:15378"/>
        <dbReference type="ChEBI" id="CHEBI:28868"/>
        <dbReference type="ChEBI" id="CHEBI:57643"/>
        <dbReference type="ChEBI" id="CHEBI:58168"/>
        <dbReference type="EC" id="3.1.1.4"/>
    </reaction>
    <physiologicalReaction direction="left-to-right" evidence="5">
        <dbReference type="Rhea" id="RHEA:15802"/>
    </physiologicalReaction>
</comment>
<dbReference type="PROSITE" id="PS00118">
    <property type="entry name" value="PA2_HIS"/>
    <property type="match status" value="1"/>
</dbReference>
<dbReference type="GeneID" id="103267254"/>
<keyword evidence="12" id="KW-0732">Signal</keyword>
<evidence type="ECO:0000256" key="6">
    <source>
        <dbReference type="ARBA" id="ARBA00048699"/>
    </source>
</evidence>
<proteinExistence type="inferred from homology"/>
<accession>A0A1U7TSV3</accession>
<reference evidence="15" key="1">
    <citation type="submission" date="2025-08" db="UniProtKB">
        <authorList>
            <consortium name="RefSeq"/>
        </authorList>
    </citation>
    <scope>IDENTIFICATION</scope>
</reference>
<feature type="binding site" evidence="9">
    <location>
        <position position="70"/>
    </location>
    <ligand>
        <name>Ca(2+)</name>
        <dbReference type="ChEBI" id="CHEBI:29108"/>
    </ligand>
</feature>
<protein>
    <recommendedName>
        <fullName evidence="12">Phospholipase A2</fullName>
        <ecNumber evidence="12">3.1.1.4</ecNumber>
    </recommendedName>
</protein>
<evidence type="ECO:0000256" key="9">
    <source>
        <dbReference type="PIRSR" id="PIRSR601211-2"/>
    </source>
</evidence>
<feature type="binding site" evidence="9">
    <location>
        <position position="87"/>
    </location>
    <ligand>
        <name>Ca(2+)</name>
        <dbReference type="ChEBI" id="CHEBI:29108"/>
    </ligand>
</feature>
<evidence type="ECO:0000256" key="4">
    <source>
        <dbReference type="ARBA" id="ARBA00023157"/>
    </source>
</evidence>
<dbReference type="OrthoDB" id="10069378at2759"/>
<feature type="disulfide bond" evidence="10">
    <location>
        <begin position="116"/>
        <end position="128"/>
    </location>
</feature>
<dbReference type="GO" id="GO:0032308">
    <property type="term" value="P:positive regulation of prostaglandin secretion"/>
    <property type="evidence" value="ECO:0007669"/>
    <property type="project" value="Ensembl"/>
</dbReference>
<evidence type="ECO:0000256" key="2">
    <source>
        <dbReference type="ARBA" id="ARBA00007056"/>
    </source>
</evidence>
<evidence type="ECO:0000256" key="3">
    <source>
        <dbReference type="ARBA" id="ARBA00022525"/>
    </source>
</evidence>
<feature type="active site" evidence="8">
    <location>
        <position position="86"/>
    </location>
</feature>
<feature type="disulfide bond" evidence="10">
    <location>
        <begin position="88"/>
        <end position="162"/>
    </location>
</feature>
<dbReference type="GO" id="GO:0043249">
    <property type="term" value="P:erythrocyte maturation"/>
    <property type="evidence" value="ECO:0007669"/>
    <property type="project" value="Ensembl"/>
</dbReference>
<dbReference type="GO" id="GO:0046473">
    <property type="term" value="P:phosphatidic acid metabolic process"/>
    <property type="evidence" value="ECO:0007669"/>
    <property type="project" value="Ensembl"/>
</dbReference>
<keyword evidence="9 12" id="KW-0106">Calcium</keyword>
<dbReference type="GO" id="GO:0009566">
    <property type="term" value="P:fertilization"/>
    <property type="evidence" value="ECO:0007669"/>
    <property type="project" value="Ensembl"/>
</dbReference>
<comment type="subcellular location">
    <subcellularLocation>
        <location evidence="1 12">Secreted</location>
    </subcellularLocation>
</comment>
<dbReference type="PRINTS" id="PR00389">
    <property type="entry name" value="PHPHLIPASEA2"/>
</dbReference>